<feature type="transmembrane region" description="Helical" evidence="1">
    <location>
        <begin position="100"/>
        <end position="120"/>
    </location>
</feature>
<protein>
    <recommendedName>
        <fullName evidence="4">Dolichyl-phosphate-mannose-protein mannosyltransferase</fullName>
    </recommendedName>
</protein>
<evidence type="ECO:0000313" key="3">
    <source>
        <dbReference type="Proteomes" id="UP000218627"/>
    </source>
</evidence>
<keyword evidence="3" id="KW-1185">Reference proteome</keyword>
<gene>
    <name evidence="2" type="ORF">SAMN06265353_0047</name>
</gene>
<evidence type="ECO:0008006" key="4">
    <source>
        <dbReference type="Google" id="ProtNLM"/>
    </source>
</evidence>
<evidence type="ECO:0000256" key="1">
    <source>
        <dbReference type="SAM" id="Phobius"/>
    </source>
</evidence>
<feature type="transmembrane region" description="Helical" evidence="1">
    <location>
        <begin position="127"/>
        <end position="149"/>
    </location>
</feature>
<sequence length="474" mass="55194">MRPLLVLYLLFLCLIFLFYTASHTLYQAGYVHLNVLFYAEKVLLAKEGEPPRLENIGLVYPPLAFLPFWFVSDYLMASPFASALILTLFFSFLLKRCLSPVYFIVGSLLLNPLVIFLAVYRFEVLSFYILLTLSVMFLILHMEMGYSIYLFVGGFLLGLCFFLDFRSVFLIPLFVLFIFLTTKRAGKDYTLALTMVKLTPIVFFVFIWLYLNWVFTGDPLTFIKSPYSFFKGRALDTDVLLAKSSIFESLKYSALQLFYLLPLILPYVVVLFKLRKYRMLYLFPVYLLYLSPIVLMLFSIYLSYFFPSYYYSVLFLAFAITFAVSLNIRGSKALAVAFIVSFLASWVLPLYSREENEKNFVKFLLTGRVKENIKEYINVAKVLKDQGCEKTLLDDKTDFPVVVFSQNPKKFYLPYMYEYYSVISTPIAFADCILVNKVSQNIISDRFPTSKMGFLKGYILVYSDETYNVFKRVR</sequence>
<dbReference type="RefSeq" id="WP_096599895.1">
    <property type="nucleotide sequence ID" value="NZ_OBEN01000001.1"/>
</dbReference>
<proteinExistence type="predicted"/>
<feature type="transmembrane region" description="Helical" evidence="1">
    <location>
        <begin position="155"/>
        <end position="179"/>
    </location>
</feature>
<reference evidence="3" key="1">
    <citation type="submission" date="2017-09" db="EMBL/GenBank/DDBJ databases">
        <authorList>
            <person name="Varghese N."/>
            <person name="Submissions S."/>
        </authorList>
    </citation>
    <scope>NUCLEOTIDE SEQUENCE [LARGE SCALE GENOMIC DNA]</scope>
    <source>
        <strain evidence="3">DSM 2913</strain>
    </source>
</reference>
<keyword evidence="1" id="KW-0472">Membrane</keyword>
<keyword evidence="1" id="KW-0812">Transmembrane</keyword>
<organism evidence="2 3">
    <name type="scientific">Hydrogenobacter hydrogenophilus</name>
    <dbReference type="NCBI Taxonomy" id="35835"/>
    <lineage>
        <taxon>Bacteria</taxon>
        <taxon>Pseudomonadati</taxon>
        <taxon>Aquificota</taxon>
        <taxon>Aquificia</taxon>
        <taxon>Aquificales</taxon>
        <taxon>Aquificaceae</taxon>
        <taxon>Hydrogenobacter</taxon>
    </lineage>
</organism>
<evidence type="ECO:0000313" key="2">
    <source>
        <dbReference type="EMBL" id="SNZ10777.1"/>
    </source>
</evidence>
<feature type="transmembrane region" description="Helical" evidence="1">
    <location>
        <begin position="333"/>
        <end position="351"/>
    </location>
</feature>
<dbReference type="OrthoDB" id="1402360at2"/>
<keyword evidence="1" id="KW-1133">Transmembrane helix</keyword>
<feature type="transmembrane region" description="Helical" evidence="1">
    <location>
        <begin position="77"/>
        <end position="94"/>
    </location>
</feature>
<feature type="transmembrane region" description="Helical" evidence="1">
    <location>
        <begin position="191"/>
        <end position="211"/>
    </location>
</feature>
<name>A0A285NP91_9AQUI</name>
<dbReference type="EMBL" id="OBEN01000001">
    <property type="protein sequence ID" value="SNZ10777.1"/>
    <property type="molecule type" value="Genomic_DNA"/>
</dbReference>
<feature type="transmembrane region" description="Helical" evidence="1">
    <location>
        <begin position="308"/>
        <end position="326"/>
    </location>
</feature>
<dbReference type="Proteomes" id="UP000218627">
    <property type="component" value="Unassembled WGS sequence"/>
</dbReference>
<accession>A0A285NP91</accession>
<dbReference type="AlphaFoldDB" id="A0A285NP91"/>
<feature type="transmembrane region" description="Helical" evidence="1">
    <location>
        <begin position="279"/>
        <end position="302"/>
    </location>
</feature>
<feature type="transmembrane region" description="Helical" evidence="1">
    <location>
        <begin position="254"/>
        <end position="272"/>
    </location>
</feature>